<dbReference type="EMBL" id="JACBKZ010000002">
    <property type="protein sequence ID" value="KAF5957053.1"/>
    <property type="molecule type" value="Genomic_DNA"/>
</dbReference>
<dbReference type="Proteomes" id="UP000593564">
    <property type="component" value="Unassembled WGS sequence"/>
</dbReference>
<reference evidence="2 3" key="2">
    <citation type="submission" date="2020-07" db="EMBL/GenBank/DDBJ databases">
        <title>Genome assembly of wild tea tree DASZ reveals pedigree and selection history of tea varieties.</title>
        <authorList>
            <person name="Zhang W."/>
        </authorList>
    </citation>
    <scope>NUCLEOTIDE SEQUENCE [LARGE SCALE GENOMIC DNA]</scope>
    <source>
        <strain evidence="3">cv. G240</strain>
        <tissue evidence="2">Leaf</tissue>
    </source>
</reference>
<keyword evidence="3" id="KW-1185">Reference proteome</keyword>
<evidence type="ECO:0000313" key="3">
    <source>
        <dbReference type="Proteomes" id="UP000593564"/>
    </source>
</evidence>
<feature type="region of interest" description="Disordered" evidence="1">
    <location>
        <begin position="1"/>
        <end position="23"/>
    </location>
</feature>
<dbReference type="AlphaFoldDB" id="A0A7J7HW30"/>
<evidence type="ECO:0000313" key="2">
    <source>
        <dbReference type="EMBL" id="KAF5957053.1"/>
    </source>
</evidence>
<evidence type="ECO:0000256" key="1">
    <source>
        <dbReference type="SAM" id="MobiDB-lite"/>
    </source>
</evidence>
<protein>
    <submittedName>
        <fullName evidence="2">Uncharacterized protein</fullName>
    </submittedName>
</protein>
<organism evidence="2 3">
    <name type="scientific">Camellia sinensis</name>
    <name type="common">Tea plant</name>
    <name type="synonym">Thea sinensis</name>
    <dbReference type="NCBI Taxonomy" id="4442"/>
    <lineage>
        <taxon>Eukaryota</taxon>
        <taxon>Viridiplantae</taxon>
        <taxon>Streptophyta</taxon>
        <taxon>Embryophyta</taxon>
        <taxon>Tracheophyta</taxon>
        <taxon>Spermatophyta</taxon>
        <taxon>Magnoliopsida</taxon>
        <taxon>eudicotyledons</taxon>
        <taxon>Gunneridae</taxon>
        <taxon>Pentapetalae</taxon>
        <taxon>asterids</taxon>
        <taxon>Ericales</taxon>
        <taxon>Theaceae</taxon>
        <taxon>Camellia</taxon>
    </lineage>
</organism>
<proteinExistence type="predicted"/>
<sequence length="179" mass="18737">MAPAKKMRRLPPPKRALLEPYSPSTDPCIHYPDGLAADGCEPIGPSLSQMNVLSGSETIAPTPSQTNAPHGFEICEASLSETQAPSPQSQTSGAGASSSRRVRGPTVGKTTAKRVANNNGNKLHIPITETFNAFEGVLATPGANEIGIQIRRMCPIQGVKSWTVADPATKGAVVQAVRV</sequence>
<comment type="caution">
    <text evidence="2">The sequence shown here is derived from an EMBL/GenBank/DDBJ whole genome shotgun (WGS) entry which is preliminary data.</text>
</comment>
<feature type="compositionally biased region" description="Low complexity" evidence="1">
    <location>
        <begin position="86"/>
        <end position="99"/>
    </location>
</feature>
<reference evidence="3" key="1">
    <citation type="journal article" date="2020" name="Nat. Commun.">
        <title>Genome assembly of wild tea tree DASZ reveals pedigree and selection history of tea varieties.</title>
        <authorList>
            <person name="Zhang W."/>
            <person name="Zhang Y."/>
            <person name="Qiu H."/>
            <person name="Guo Y."/>
            <person name="Wan H."/>
            <person name="Zhang X."/>
            <person name="Scossa F."/>
            <person name="Alseekh S."/>
            <person name="Zhang Q."/>
            <person name="Wang P."/>
            <person name="Xu L."/>
            <person name="Schmidt M.H."/>
            <person name="Jia X."/>
            <person name="Li D."/>
            <person name="Zhu A."/>
            <person name="Guo F."/>
            <person name="Chen W."/>
            <person name="Ni D."/>
            <person name="Usadel B."/>
            <person name="Fernie A.R."/>
            <person name="Wen W."/>
        </authorList>
    </citation>
    <scope>NUCLEOTIDE SEQUENCE [LARGE SCALE GENOMIC DNA]</scope>
    <source>
        <strain evidence="3">cv. G240</strain>
    </source>
</reference>
<feature type="compositionally biased region" description="Basic residues" evidence="1">
    <location>
        <begin position="1"/>
        <end position="12"/>
    </location>
</feature>
<gene>
    <name evidence="2" type="ORF">HYC85_004278</name>
</gene>
<feature type="region of interest" description="Disordered" evidence="1">
    <location>
        <begin position="78"/>
        <end position="107"/>
    </location>
</feature>
<accession>A0A7J7HW30</accession>
<name>A0A7J7HW30_CAMSI</name>